<evidence type="ECO:0000256" key="2">
    <source>
        <dbReference type="ARBA" id="ARBA00012682"/>
    </source>
</evidence>
<proteinExistence type="inferred from homology"/>
<organism evidence="9 10">
    <name type="scientific">Caenibius tardaugens NBRC 16725</name>
    <dbReference type="NCBI Taxonomy" id="1219035"/>
    <lineage>
        <taxon>Bacteria</taxon>
        <taxon>Pseudomonadati</taxon>
        <taxon>Pseudomonadota</taxon>
        <taxon>Alphaproteobacteria</taxon>
        <taxon>Sphingomonadales</taxon>
        <taxon>Erythrobacteraceae</taxon>
        <taxon>Caenibius</taxon>
    </lineage>
</organism>
<dbReference type="OrthoDB" id="9803125at2"/>
<dbReference type="InterPro" id="IPR019833">
    <property type="entry name" value="Mn/Fe_SOD_BS"/>
</dbReference>
<accession>U3A7Z3</accession>
<dbReference type="InterPro" id="IPR001189">
    <property type="entry name" value="Mn/Fe_SOD"/>
</dbReference>
<evidence type="ECO:0000256" key="6">
    <source>
        <dbReference type="RuleBase" id="RU000414"/>
    </source>
</evidence>
<keyword evidence="10" id="KW-1185">Reference proteome</keyword>
<dbReference type="AlphaFoldDB" id="U3A7Z3"/>
<dbReference type="GO" id="GO:0046872">
    <property type="term" value="F:metal ion binding"/>
    <property type="evidence" value="ECO:0007669"/>
    <property type="project" value="UniProtKB-KW"/>
</dbReference>
<dbReference type="PRINTS" id="PR01703">
    <property type="entry name" value="MNSODISMTASE"/>
</dbReference>
<dbReference type="PROSITE" id="PS00088">
    <property type="entry name" value="SOD_MN"/>
    <property type="match status" value="1"/>
</dbReference>
<dbReference type="eggNOG" id="COG0605">
    <property type="taxonomic scope" value="Bacteria"/>
</dbReference>
<evidence type="ECO:0000256" key="4">
    <source>
        <dbReference type="ARBA" id="ARBA00023002"/>
    </source>
</evidence>
<dbReference type="PANTHER" id="PTHR42769:SF3">
    <property type="entry name" value="SUPEROXIDE DISMUTASE [FE] 2, CHLOROPLASTIC"/>
    <property type="match status" value="1"/>
</dbReference>
<dbReference type="EC" id="1.15.1.1" evidence="2 6"/>
<evidence type="ECO:0000256" key="1">
    <source>
        <dbReference type="ARBA" id="ARBA00008714"/>
    </source>
</evidence>
<keyword evidence="3 5" id="KW-0479">Metal-binding</keyword>
<dbReference type="Gene3D" id="3.55.40.20">
    <property type="entry name" value="Iron/manganese superoxide dismutase, C-terminal domain"/>
    <property type="match status" value="1"/>
</dbReference>
<feature type="binding site" evidence="5">
    <location>
        <position position="94"/>
    </location>
    <ligand>
        <name>Mn(2+)</name>
        <dbReference type="ChEBI" id="CHEBI:29035"/>
    </ligand>
</feature>
<dbReference type="InterPro" id="IPR036314">
    <property type="entry name" value="SOD_C_sf"/>
</dbReference>
<reference evidence="9 10" key="1">
    <citation type="submission" date="2013-09" db="EMBL/GenBank/DDBJ databases">
        <title>Whole genome shotgun sequence of Novosphingobium tardaugens NBRC 16725.</title>
        <authorList>
            <person name="Isaki S."/>
            <person name="Hosoyama A."/>
            <person name="Tsuchikane K."/>
            <person name="Katsumata H."/>
            <person name="Ando Y."/>
            <person name="Yamazaki S."/>
            <person name="Fujita N."/>
        </authorList>
    </citation>
    <scope>NUCLEOTIDE SEQUENCE [LARGE SCALE GENOMIC DNA]</scope>
    <source>
        <strain evidence="9 10">NBRC 16725</strain>
    </source>
</reference>
<keyword evidence="4 6" id="KW-0560">Oxidoreductase</keyword>
<dbReference type="InterPro" id="IPR019832">
    <property type="entry name" value="Mn/Fe_SOD_C"/>
</dbReference>
<gene>
    <name evidence="9" type="primary">sodB</name>
    <name evidence="9" type="ORF">NT2_12_01220</name>
</gene>
<comment type="similarity">
    <text evidence="1 6">Belongs to the iron/manganese superoxide dismutase family.</text>
</comment>
<evidence type="ECO:0000313" key="9">
    <source>
        <dbReference type="EMBL" id="GAD50863.1"/>
    </source>
</evidence>
<feature type="domain" description="Manganese/iron superoxide dismutase N-terminal" evidence="7">
    <location>
        <begin position="18"/>
        <end position="102"/>
    </location>
</feature>
<dbReference type="Pfam" id="PF02777">
    <property type="entry name" value="Sod_Fe_C"/>
    <property type="match status" value="1"/>
</dbReference>
<dbReference type="InterPro" id="IPR036324">
    <property type="entry name" value="Mn/Fe_SOD_N_sf"/>
</dbReference>
<dbReference type="RefSeq" id="WP_021691681.1">
    <property type="nucleotide sequence ID" value="NZ_BASZ01000012.1"/>
</dbReference>
<comment type="function">
    <text evidence="6">Destroys radicals which are normally produced within the cells and which are toxic to biological systems.</text>
</comment>
<dbReference type="SUPFAM" id="SSF46609">
    <property type="entry name" value="Fe,Mn superoxide dismutase (SOD), N-terminal domain"/>
    <property type="match status" value="1"/>
</dbReference>
<sequence length="231" mass="26131">MADQKSQTLRASDAGPPKFELPSLPYGLDALIPVLSAETLTIHYGKHHARYVETLNQLLVSENYATETLESVVRTAHATNAQKLFNNAAQAWNHAFFWESMSPIQSRPGCSLADAINTSFGGLEALGERFITEGTGHFASGWVWLVVRERKLDVISTHDAGCPILEDGLTPLLACDVWEHAYYIDYRQNRAQWLMLWWEKLANWTFAQTQYDTVLNHGEPWCYPASRPHIK</sequence>
<dbReference type="PANTHER" id="PTHR42769">
    <property type="entry name" value="SUPEROXIDE DISMUTASE"/>
    <property type="match status" value="1"/>
</dbReference>
<dbReference type="Proteomes" id="UP000016568">
    <property type="component" value="Unassembled WGS sequence"/>
</dbReference>
<dbReference type="PIRSF" id="PIRSF000349">
    <property type="entry name" value="SODismutase"/>
    <property type="match status" value="1"/>
</dbReference>
<feature type="binding site" evidence="5">
    <location>
        <position position="176"/>
    </location>
    <ligand>
        <name>Mn(2+)</name>
        <dbReference type="ChEBI" id="CHEBI:29035"/>
    </ligand>
</feature>
<dbReference type="GO" id="GO:0004784">
    <property type="term" value="F:superoxide dismutase activity"/>
    <property type="evidence" value="ECO:0007669"/>
    <property type="project" value="UniProtKB-EC"/>
</dbReference>
<feature type="binding site" evidence="5">
    <location>
        <position position="43"/>
    </location>
    <ligand>
        <name>Mn(2+)</name>
        <dbReference type="ChEBI" id="CHEBI:29035"/>
    </ligand>
</feature>
<protein>
    <recommendedName>
        <fullName evidence="2 6">Superoxide dismutase</fullName>
        <ecNumber evidence="2 6">1.15.1.1</ecNumber>
    </recommendedName>
</protein>
<name>U3A7Z3_9SPHN</name>
<evidence type="ECO:0000259" key="7">
    <source>
        <dbReference type="Pfam" id="PF00081"/>
    </source>
</evidence>
<dbReference type="Pfam" id="PF00081">
    <property type="entry name" value="Sod_Fe_N"/>
    <property type="match status" value="1"/>
</dbReference>
<feature type="binding site" evidence="5">
    <location>
        <position position="180"/>
    </location>
    <ligand>
        <name>Mn(2+)</name>
        <dbReference type="ChEBI" id="CHEBI:29035"/>
    </ligand>
</feature>
<dbReference type="SUPFAM" id="SSF54719">
    <property type="entry name" value="Fe,Mn superoxide dismutase (SOD), C-terminal domain"/>
    <property type="match status" value="1"/>
</dbReference>
<dbReference type="Gene3D" id="1.10.287.990">
    <property type="entry name" value="Fe,Mn superoxide dismutase (SOD) domain"/>
    <property type="match status" value="1"/>
</dbReference>
<evidence type="ECO:0000256" key="5">
    <source>
        <dbReference type="PIRSR" id="PIRSR000349-1"/>
    </source>
</evidence>
<evidence type="ECO:0000256" key="3">
    <source>
        <dbReference type="ARBA" id="ARBA00022723"/>
    </source>
</evidence>
<dbReference type="KEGG" id="ntd:EGO55_10560"/>
<comment type="caution">
    <text evidence="9">The sequence shown here is derived from an EMBL/GenBank/DDBJ whole genome shotgun (WGS) entry which is preliminary data.</text>
</comment>
<feature type="domain" description="Manganese/iron superoxide dismutase C-terminal" evidence="8">
    <location>
        <begin position="111"/>
        <end position="209"/>
    </location>
</feature>
<evidence type="ECO:0000259" key="8">
    <source>
        <dbReference type="Pfam" id="PF02777"/>
    </source>
</evidence>
<dbReference type="InterPro" id="IPR019831">
    <property type="entry name" value="Mn/Fe_SOD_N"/>
</dbReference>
<comment type="catalytic activity">
    <reaction evidence="6">
        <text>2 superoxide + 2 H(+) = H2O2 + O2</text>
        <dbReference type="Rhea" id="RHEA:20696"/>
        <dbReference type="ChEBI" id="CHEBI:15378"/>
        <dbReference type="ChEBI" id="CHEBI:15379"/>
        <dbReference type="ChEBI" id="CHEBI:16240"/>
        <dbReference type="ChEBI" id="CHEBI:18421"/>
        <dbReference type="EC" id="1.15.1.1"/>
    </reaction>
</comment>
<evidence type="ECO:0000313" key="10">
    <source>
        <dbReference type="Proteomes" id="UP000016568"/>
    </source>
</evidence>
<dbReference type="EMBL" id="BASZ01000012">
    <property type="protein sequence ID" value="GAD50863.1"/>
    <property type="molecule type" value="Genomic_DNA"/>
</dbReference>